<reference evidence="1 2" key="1">
    <citation type="journal article" date="2002" name="Proc. Natl. Acad. Sci. U.S.A.">
        <title>The complete genome sequence of Chlorobium tepidum TLS, a photosynthetic, anaerobic, green-sulfur bacterium.</title>
        <authorList>
            <person name="Eisen J.A."/>
            <person name="Nelson K.E."/>
            <person name="Paulsen I.T."/>
            <person name="Heidelberg J.F."/>
            <person name="Wu M."/>
            <person name="Dodson R.J."/>
            <person name="Deboy R."/>
            <person name="Gwinn M.L."/>
            <person name="Nelson W.C."/>
            <person name="Haft D.H."/>
            <person name="Hickey E.K."/>
            <person name="Peterson J.D."/>
            <person name="Durkin A.S."/>
            <person name="Kolonay J.L."/>
            <person name="Yang F."/>
            <person name="Holt I."/>
            <person name="Umayam L.A."/>
            <person name="Mason T."/>
            <person name="Brenner M."/>
            <person name="Shea T.P."/>
            <person name="Parksey D."/>
            <person name="Nierman W.C."/>
            <person name="Feldblyum T.V."/>
            <person name="Hansen C.L."/>
            <person name="Craven M.B."/>
            <person name="Radune D."/>
            <person name="Vamathevan J."/>
            <person name="Khouri H."/>
            <person name="White O."/>
            <person name="Gruber T.M."/>
            <person name="Ketchum K.A."/>
            <person name="Venter J.C."/>
            <person name="Tettelin H."/>
            <person name="Bryant D.A."/>
            <person name="Fraser C.M."/>
        </authorList>
    </citation>
    <scope>NUCLEOTIDE SEQUENCE [LARGE SCALE GENOMIC DNA]</scope>
    <source>
        <strain evidence="2">ATCC 49652 / DSM 12025 / NBRC 103806 / TLS</strain>
    </source>
</reference>
<dbReference type="KEGG" id="cte:CT1843"/>
<protein>
    <submittedName>
        <fullName evidence="1">Uncharacterized protein</fullName>
    </submittedName>
</protein>
<accession>Q8KBE5</accession>
<dbReference type="HOGENOM" id="CLU_2258730_0_0_10"/>
<dbReference type="Proteomes" id="UP000001007">
    <property type="component" value="Chromosome"/>
</dbReference>
<dbReference type="AlphaFoldDB" id="Q8KBE5"/>
<dbReference type="EnsemblBacteria" id="AAM73063">
    <property type="protein sequence ID" value="AAM73063"/>
    <property type="gene ID" value="CT1843"/>
</dbReference>
<organism evidence="1 2">
    <name type="scientific">Chlorobaculum tepidum (strain ATCC 49652 / DSM 12025 / NBRC 103806 / TLS)</name>
    <name type="common">Chlorobium tepidum</name>
    <dbReference type="NCBI Taxonomy" id="194439"/>
    <lineage>
        <taxon>Bacteria</taxon>
        <taxon>Pseudomonadati</taxon>
        <taxon>Chlorobiota</taxon>
        <taxon>Chlorobiia</taxon>
        <taxon>Chlorobiales</taxon>
        <taxon>Chlorobiaceae</taxon>
        <taxon>Chlorobaculum</taxon>
    </lineage>
</organism>
<dbReference type="STRING" id="194439.CT1843"/>
<proteinExistence type="predicted"/>
<dbReference type="OrthoDB" id="594999at2"/>
<evidence type="ECO:0000313" key="1">
    <source>
        <dbReference type="EMBL" id="AAM73063.1"/>
    </source>
</evidence>
<sequence>MVLDNRVAVAAGDWVCRVLHPASPETQTVFLDELAEAMAGSGKAEVVTVAEAVEIISAVSSPYLSPRWLAANISNATRPGRGTAFSARLSEPGSIGSVCLGTL</sequence>
<name>Q8KBE5_CHLTE</name>
<keyword evidence="2" id="KW-1185">Reference proteome</keyword>
<dbReference type="EMBL" id="AE006470">
    <property type="protein sequence ID" value="AAM73063.1"/>
    <property type="molecule type" value="Genomic_DNA"/>
</dbReference>
<evidence type="ECO:0000313" key="2">
    <source>
        <dbReference type="Proteomes" id="UP000001007"/>
    </source>
</evidence>
<gene>
    <name evidence="1" type="ordered locus">CT1843</name>
</gene>